<dbReference type="Proteomes" id="UP000278351">
    <property type="component" value="Unassembled WGS sequence"/>
</dbReference>
<feature type="transmembrane region" description="Helical" evidence="1">
    <location>
        <begin position="74"/>
        <end position="98"/>
    </location>
</feature>
<comment type="caution">
    <text evidence="2">The sequence shown here is derived from an EMBL/GenBank/DDBJ whole genome shotgun (WGS) entry which is preliminary data.</text>
</comment>
<evidence type="ECO:0000313" key="3">
    <source>
        <dbReference type="Proteomes" id="UP000278351"/>
    </source>
</evidence>
<evidence type="ECO:0000313" key="2">
    <source>
        <dbReference type="EMBL" id="RPE08209.1"/>
    </source>
</evidence>
<keyword evidence="3" id="KW-1185">Reference proteome</keyword>
<reference evidence="2 3" key="1">
    <citation type="submission" date="2018-11" db="EMBL/GenBank/DDBJ databases">
        <title>Chitinophaga lutea sp.nov., isolate from arsenic contaminated soil.</title>
        <authorList>
            <person name="Zong Y."/>
        </authorList>
    </citation>
    <scope>NUCLEOTIDE SEQUENCE [LARGE SCALE GENOMIC DNA]</scope>
    <source>
        <strain evidence="2 3">ZY74</strain>
    </source>
</reference>
<name>A0A3N4PNJ0_9BACT</name>
<proteinExistence type="predicted"/>
<keyword evidence="1" id="KW-0472">Membrane</keyword>
<feature type="transmembrane region" description="Helical" evidence="1">
    <location>
        <begin position="179"/>
        <end position="200"/>
    </location>
</feature>
<sequence length="208" mass="23391">MTDPRFYLVLCVGLLLATLLWMMQLAKKFRYRAGSGEQSPFSILDLQFPASEAEMDKLVAGLEPPARRALKTQLWVDFLFMAGFYPAIALLCIVIGAKTGLGEYFFWLVAALQLVAWAADVYENVYCLRKMKDTPAKGGFAAYSFFVNTKFLLAFLGLAVTLPLAFYFWMTGEFWQSSLRYVCILAGEILVFLLITGYNISRSRSSTA</sequence>
<organism evidence="2 3">
    <name type="scientific">Chitinophaga lutea</name>
    <dbReference type="NCBI Taxonomy" id="2488634"/>
    <lineage>
        <taxon>Bacteria</taxon>
        <taxon>Pseudomonadati</taxon>
        <taxon>Bacteroidota</taxon>
        <taxon>Chitinophagia</taxon>
        <taxon>Chitinophagales</taxon>
        <taxon>Chitinophagaceae</taxon>
        <taxon>Chitinophaga</taxon>
    </lineage>
</organism>
<keyword evidence="1" id="KW-0812">Transmembrane</keyword>
<protein>
    <submittedName>
        <fullName evidence="2">Uncharacterized protein</fullName>
    </submittedName>
</protein>
<accession>A0A3N4PNJ0</accession>
<evidence type="ECO:0000256" key="1">
    <source>
        <dbReference type="SAM" id="Phobius"/>
    </source>
</evidence>
<gene>
    <name evidence="2" type="ORF">EGT74_14185</name>
</gene>
<keyword evidence="1" id="KW-1133">Transmembrane helix</keyword>
<feature type="transmembrane region" description="Helical" evidence="1">
    <location>
        <begin position="6"/>
        <end position="23"/>
    </location>
</feature>
<dbReference type="OrthoDB" id="661748at2"/>
<dbReference type="EMBL" id="RPDH01000002">
    <property type="protein sequence ID" value="RPE08209.1"/>
    <property type="molecule type" value="Genomic_DNA"/>
</dbReference>
<dbReference type="AlphaFoldDB" id="A0A3N4PNJ0"/>
<dbReference type="RefSeq" id="WP_123847210.1">
    <property type="nucleotide sequence ID" value="NZ_RPDH01000002.1"/>
</dbReference>
<feature type="transmembrane region" description="Helical" evidence="1">
    <location>
        <begin position="143"/>
        <end position="167"/>
    </location>
</feature>
<feature type="transmembrane region" description="Helical" evidence="1">
    <location>
        <begin position="104"/>
        <end position="122"/>
    </location>
</feature>